<protein>
    <submittedName>
        <fullName evidence="3">Anaerobic benzoate catabolism transcriptional regulator</fullName>
    </submittedName>
</protein>
<dbReference type="AlphaFoldDB" id="A0A3P5XB59"/>
<sequence length="89" mass="9764">MPARMERRNERLTAAFAAALSERREALGLTQEELAARADVSARFISFLETGRRQPSLSALLALSDGLGITLTDLATATERHYRSTAEQS</sequence>
<dbReference type="PANTHER" id="PTHR46797">
    <property type="entry name" value="HTH-TYPE TRANSCRIPTIONAL REGULATOR"/>
    <property type="match status" value="1"/>
</dbReference>
<dbReference type="InterPro" id="IPR010982">
    <property type="entry name" value="Lambda_DNA-bd_dom_sf"/>
</dbReference>
<dbReference type="CDD" id="cd00093">
    <property type="entry name" value="HTH_XRE"/>
    <property type="match status" value="1"/>
</dbReference>
<dbReference type="SUPFAM" id="SSF47413">
    <property type="entry name" value="lambda repressor-like DNA-binding domains"/>
    <property type="match status" value="1"/>
</dbReference>
<dbReference type="Pfam" id="PF01381">
    <property type="entry name" value="HTH_3"/>
    <property type="match status" value="1"/>
</dbReference>
<organism evidence="3 4">
    <name type="scientific">Pseudogemmobacter humi</name>
    <dbReference type="NCBI Taxonomy" id="2483812"/>
    <lineage>
        <taxon>Bacteria</taxon>
        <taxon>Pseudomonadati</taxon>
        <taxon>Pseudomonadota</taxon>
        <taxon>Alphaproteobacteria</taxon>
        <taxon>Rhodobacterales</taxon>
        <taxon>Paracoccaceae</taxon>
        <taxon>Pseudogemmobacter</taxon>
    </lineage>
</organism>
<dbReference type="GO" id="GO:0003677">
    <property type="term" value="F:DNA binding"/>
    <property type="evidence" value="ECO:0007669"/>
    <property type="project" value="UniProtKB-KW"/>
</dbReference>
<keyword evidence="4" id="KW-1185">Reference proteome</keyword>
<dbReference type="Proteomes" id="UP000277498">
    <property type="component" value="Unassembled WGS sequence"/>
</dbReference>
<accession>A0A3P5XB59</accession>
<evidence type="ECO:0000313" key="3">
    <source>
        <dbReference type="EMBL" id="VDC31898.1"/>
    </source>
</evidence>
<name>A0A3P5XB59_9RHOB</name>
<gene>
    <name evidence="3" type="ORF">XINFAN_03217</name>
</gene>
<dbReference type="OrthoDB" id="9815697at2"/>
<dbReference type="InterPro" id="IPR050807">
    <property type="entry name" value="TransReg_Diox_bact_type"/>
</dbReference>
<dbReference type="GO" id="GO:0005829">
    <property type="term" value="C:cytosol"/>
    <property type="evidence" value="ECO:0007669"/>
    <property type="project" value="TreeGrafter"/>
</dbReference>
<dbReference type="GO" id="GO:0003700">
    <property type="term" value="F:DNA-binding transcription factor activity"/>
    <property type="evidence" value="ECO:0007669"/>
    <property type="project" value="TreeGrafter"/>
</dbReference>
<dbReference type="PANTHER" id="PTHR46797:SF1">
    <property type="entry name" value="METHYLPHOSPHONATE SYNTHASE"/>
    <property type="match status" value="1"/>
</dbReference>
<evidence type="ECO:0000259" key="2">
    <source>
        <dbReference type="PROSITE" id="PS50943"/>
    </source>
</evidence>
<dbReference type="Gene3D" id="1.10.260.40">
    <property type="entry name" value="lambda repressor-like DNA-binding domains"/>
    <property type="match status" value="1"/>
</dbReference>
<dbReference type="EMBL" id="UXAW01000090">
    <property type="protein sequence ID" value="VDC31898.1"/>
    <property type="molecule type" value="Genomic_DNA"/>
</dbReference>
<dbReference type="SMART" id="SM00530">
    <property type="entry name" value="HTH_XRE"/>
    <property type="match status" value="1"/>
</dbReference>
<dbReference type="PROSITE" id="PS50943">
    <property type="entry name" value="HTH_CROC1"/>
    <property type="match status" value="1"/>
</dbReference>
<reference evidence="3 4" key="1">
    <citation type="submission" date="2018-11" db="EMBL/GenBank/DDBJ databases">
        <authorList>
            <person name="Criscuolo A."/>
        </authorList>
    </citation>
    <scope>NUCLEOTIDE SEQUENCE [LARGE SCALE GENOMIC DNA]</scope>
    <source>
        <strain evidence="3">ACIP111625</strain>
    </source>
</reference>
<evidence type="ECO:0000256" key="1">
    <source>
        <dbReference type="ARBA" id="ARBA00023125"/>
    </source>
</evidence>
<proteinExistence type="predicted"/>
<feature type="domain" description="HTH cro/C1-type" evidence="2">
    <location>
        <begin position="20"/>
        <end position="74"/>
    </location>
</feature>
<keyword evidence="1" id="KW-0238">DNA-binding</keyword>
<dbReference type="InterPro" id="IPR001387">
    <property type="entry name" value="Cro/C1-type_HTH"/>
</dbReference>
<evidence type="ECO:0000313" key="4">
    <source>
        <dbReference type="Proteomes" id="UP000277498"/>
    </source>
</evidence>